<reference evidence="2" key="1">
    <citation type="submission" date="2021-07" db="EMBL/GenBank/DDBJ databases">
        <authorList>
            <person name="Branca A.L. A."/>
        </authorList>
    </citation>
    <scope>NUCLEOTIDE SEQUENCE</scope>
</reference>
<proteinExistence type="predicted"/>
<feature type="compositionally biased region" description="Low complexity" evidence="1">
    <location>
        <begin position="626"/>
        <end position="640"/>
    </location>
</feature>
<evidence type="ECO:0000313" key="3">
    <source>
        <dbReference type="Proteomes" id="UP001154252"/>
    </source>
</evidence>
<feature type="compositionally biased region" description="Low complexity" evidence="1">
    <location>
        <begin position="491"/>
        <end position="501"/>
    </location>
</feature>
<accession>A0A9W4K8N6</accession>
<keyword evidence="3" id="KW-1185">Reference proteome</keyword>
<feature type="region of interest" description="Disordered" evidence="1">
    <location>
        <begin position="348"/>
        <end position="370"/>
    </location>
</feature>
<feature type="region of interest" description="Disordered" evidence="1">
    <location>
        <begin position="490"/>
        <end position="650"/>
    </location>
</feature>
<feature type="compositionally biased region" description="Basic residues" evidence="1">
    <location>
        <begin position="245"/>
        <end position="254"/>
    </location>
</feature>
<feature type="region of interest" description="Disordered" evidence="1">
    <location>
        <begin position="1"/>
        <end position="254"/>
    </location>
</feature>
<feature type="compositionally biased region" description="Polar residues" evidence="1">
    <location>
        <begin position="171"/>
        <end position="184"/>
    </location>
</feature>
<name>A0A9W4K8N6_9EURO</name>
<feature type="compositionally biased region" description="Basic residues" evidence="1">
    <location>
        <begin position="502"/>
        <end position="511"/>
    </location>
</feature>
<sequence length="650" mass="69631">MPPKKGQRKSMPARISKAPTLTPSRRSPRVPARSKATNENVQPAKTLNHTSASPKDSPINIRFYTPNPPVPSNPTVSKTVSSPSSRGTSPETPSSRRRAFQSRPSRLSTVYTPALEAPATNPGSRRTRRTAALETPKKEVSDIDFPESTGSASWTFDQYMGSFESEGTAEGPSSPTSASDMRNSSRVRKPTMRALESFESTKKKLRRKNMTVSSPTVETPAPPAPAAPAAPVATKVAKDNVSKQPMKRTRKSKRMSNLNMRKNAVLIGFDIDAKVAGQKLYDLTIQALSPEFTVPFNFAVFLEQRRSEYFRRQDEEKYGVDMPATKATPPTDVDMDVEMIDQDLPAPIIAPSPSTPTDPTPPTPPAAVTNGITNEVANEANNGITNGSGILSYKKQSDTKVSSDGWIQTGYVNSSGEEVALIPEKCHPYYPSHTYGYEGLPFPPVRARTSQQAEADAAHSFAPLMGGRNLPFEATVPFVTENVEEEKARALARAPVPAPATKKPRARKRRQTAAADAADAADEPAAAVPTTTTTAETGGRKSQRRRRQTAPAPTVPSPTSLTSPTSPQTTATQVQSSGPAGAVAPAATEGDKPKVQRLRLTLKPAPKTEASGAGASVSKKGLAVQSPSSPALSRAPSSALTNKRRRRRGI</sequence>
<feature type="compositionally biased region" description="Low complexity" evidence="1">
    <location>
        <begin position="549"/>
        <end position="587"/>
    </location>
</feature>
<dbReference type="AlphaFoldDB" id="A0A9W4K8N6"/>
<feature type="compositionally biased region" description="Low complexity" evidence="1">
    <location>
        <begin position="73"/>
        <end position="93"/>
    </location>
</feature>
<gene>
    <name evidence="2" type="ORF">PEGY_LOCUS1507</name>
</gene>
<dbReference type="EMBL" id="CAJVRC010000839">
    <property type="protein sequence ID" value="CAG8888257.1"/>
    <property type="molecule type" value="Genomic_DNA"/>
</dbReference>
<feature type="compositionally biased region" description="Polar residues" evidence="1">
    <location>
        <begin position="102"/>
        <end position="111"/>
    </location>
</feature>
<feature type="compositionally biased region" description="Low complexity" evidence="1">
    <location>
        <begin position="512"/>
        <end position="537"/>
    </location>
</feature>
<comment type="caution">
    <text evidence="2">The sequence shown here is derived from an EMBL/GenBank/DDBJ whole genome shotgun (WGS) entry which is preliminary data.</text>
</comment>
<feature type="compositionally biased region" description="Pro residues" evidence="1">
    <location>
        <begin position="348"/>
        <end position="365"/>
    </location>
</feature>
<feature type="compositionally biased region" description="Polar residues" evidence="1">
    <location>
        <begin position="35"/>
        <end position="54"/>
    </location>
</feature>
<feature type="compositionally biased region" description="Low complexity" evidence="1">
    <location>
        <begin position="23"/>
        <end position="34"/>
    </location>
</feature>
<protein>
    <submittedName>
        <fullName evidence="2">Uncharacterized protein</fullName>
    </submittedName>
</protein>
<dbReference type="Proteomes" id="UP001154252">
    <property type="component" value="Unassembled WGS sequence"/>
</dbReference>
<evidence type="ECO:0000313" key="2">
    <source>
        <dbReference type="EMBL" id="CAG8888257.1"/>
    </source>
</evidence>
<dbReference type="OrthoDB" id="4505596at2759"/>
<evidence type="ECO:0000256" key="1">
    <source>
        <dbReference type="SAM" id="MobiDB-lite"/>
    </source>
</evidence>
<organism evidence="2 3">
    <name type="scientific">Penicillium egyptiacum</name>
    <dbReference type="NCBI Taxonomy" id="1303716"/>
    <lineage>
        <taxon>Eukaryota</taxon>
        <taxon>Fungi</taxon>
        <taxon>Dikarya</taxon>
        <taxon>Ascomycota</taxon>
        <taxon>Pezizomycotina</taxon>
        <taxon>Eurotiomycetes</taxon>
        <taxon>Eurotiomycetidae</taxon>
        <taxon>Eurotiales</taxon>
        <taxon>Aspergillaceae</taxon>
        <taxon>Penicillium</taxon>
    </lineage>
</organism>